<organism evidence="1 2">
    <name type="scientific">Dyella koreensis</name>
    <dbReference type="NCBI Taxonomy" id="311235"/>
    <lineage>
        <taxon>Bacteria</taxon>
        <taxon>Pseudomonadati</taxon>
        <taxon>Pseudomonadota</taxon>
        <taxon>Gammaproteobacteria</taxon>
        <taxon>Lysobacterales</taxon>
        <taxon>Rhodanobacteraceae</taxon>
        <taxon>Dyella</taxon>
    </lineage>
</organism>
<keyword evidence="2" id="KW-1185">Reference proteome</keyword>
<reference evidence="1 2" key="1">
    <citation type="submission" date="2020-10" db="EMBL/GenBank/DDBJ databases">
        <title>Phylogeny of dyella-like bacteria.</title>
        <authorList>
            <person name="Fu J."/>
        </authorList>
    </citation>
    <scope>NUCLEOTIDE SEQUENCE [LARGE SCALE GENOMIC DNA]</scope>
    <source>
        <strain evidence="1 2">BB4</strain>
    </source>
</reference>
<proteinExistence type="predicted"/>
<dbReference type="Proteomes" id="UP001620408">
    <property type="component" value="Unassembled WGS sequence"/>
</dbReference>
<comment type="caution">
    <text evidence="1">The sequence shown here is derived from an EMBL/GenBank/DDBJ whole genome shotgun (WGS) entry which is preliminary data.</text>
</comment>
<accession>A0ABW8K3F1</accession>
<protein>
    <submittedName>
        <fullName evidence="1">Uncharacterized protein</fullName>
    </submittedName>
</protein>
<gene>
    <name evidence="1" type="ORF">ISS97_09125</name>
</gene>
<sequence>MQSAVGEFLDDWLVVNEVMAVRDGDLVTARLLSTKNGHFEDRDMLRIGVSFCLACCAGAVAASTPPPAPPISEMTWPSTSRGAPVDGLMLGPIAVHFEKTTLGDVVAANHLGVIDHRGDAGESEYWLCYSLPQKGQRIWIVSSGEMGGREHLVTSLVGEQTDTVSASNDCPALPATTTVALLDRQGWLGMTSTDVKKQFGAPSHRSGAWQAFNFDGKVKSVCSGGADRSNWLWVELLNQHANVIIAGQVTSC</sequence>
<dbReference type="RefSeq" id="WP_379985128.1">
    <property type="nucleotide sequence ID" value="NZ_JADIKD010000009.1"/>
</dbReference>
<dbReference type="EMBL" id="JADIKD010000009">
    <property type="protein sequence ID" value="MFK2917425.1"/>
    <property type="molecule type" value="Genomic_DNA"/>
</dbReference>
<evidence type="ECO:0000313" key="2">
    <source>
        <dbReference type="Proteomes" id="UP001620408"/>
    </source>
</evidence>
<evidence type="ECO:0000313" key="1">
    <source>
        <dbReference type="EMBL" id="MFK2917425.1"/>
    </source>
</evidence>
<name>A0ABW8K3F1_9GAMM</name>